<dbReference type="Gene3D" id="3.20.20.80">
    <property type="entry name" value="Glycosidases"/>
    <property type="match status" value="1"/>
</dbReference>
<dbReference type="InterPro" id="IPR044846">
    <property type="entry name" value="GH10"/>
</dbReference>
<dbReference type="Gramene" id="TVU34501">
    <property type="protein sequence ID" value="TVU34501"/>
    <property type="gene ID" value="EJB05_16336"/>
</dbReference>
<dbReference type="GO" id="GO:0000272">
    <property type="term" value="P:polysaccharide catabolic process"/>
    <property type="evidence" value="ECO:0007669"/>
    <property type="project" value="UniProtKB-KW"/>
</dbReference>
<proteinExistence type="inferred from homology"/>
<evidence type="ECO:0000313" key="7">
    <source>
        <dbReference type="Proteomes" id="UP000324897"/>
    </source>
</evidence>
<dbReference type="OrthoDB" id="612834at2759"/>
<organism evidence="6 7">
    <name type="scientific">Eragrostis curvula</name>
    <name type="common">weeping love grass</name>
    <dbReference type="NCBI Taxonomy" id="38414"/>
    <lineage>
        <taxon>Eukaryota</taxon>
        <taxon>Viridiplantae</taxon>
        <taxon>Streptophyta</taxon>
        <taxon>Embryophyta</taxon>
        <taxon>Tracheophyta</taxon>
        <taxon>Spermatophyta</taxon>
        <taxon>Magnoliopsida</taxon>
        <taxon>Liliopsida</taxon>
        <taxon>Poales</taxon>
        <taxon>Poaceae</taxon>
        <taxon>PACMAD clade</taxon>
        <taxon>Chloridoideae</taxon>
        <taxon>Eragrostideae</taxon>
        <taxon>Eragrostidinae</taxon>
        <taxon>Eragrostis</taxon>
    </lineage>
</organism>
<evidence type="ECO:0000313" key="6">
    <source>
        <dbReference type="EMBL" id="TVU34501.1"/>
    </source>
</evidence>
<dbReference type="Pfam" id="PF00331">
    <property type="entry name" value="Glyco_hydro_10"/>
    <property type="match status" value="1"/>
</dbReference>
<comment type="similarity">
    <text evidence="1">Belongs to the glycosyl hydrolase 10 (cellulase F) family.</text>
</comment>
<keyword evidence="4" id="KW-0624">Polysaccharide degradation</keyword>
<evidence type="ECO:0000256" key="2">
    <source>
        <dbReference type="ARBA" id="ARBA00022801"/>
    </source>
</evidence>
<comment type="caution">
    <text evidence="6">The sequence shown here is derived from an EMBL/GenBank/DDBJ whole genome shotgun (WGS) entry which is preliminary data.</text>
</comment>
<dbReference type="PANTHER" id="PTHR31490:SF66">
    <property type="entry name" value="GH10 DOMAIN-CONTAINING PROTEIN"/>
    <property type="match status" value="1"/>
</dbReference>
<sequence>MAGGIQEVVFDVNAIGWAPSGSGTALSLHHADPEILPEATATVAGPSHGQPSGRDTVKGAALGTGTVRKRDVVLSFGAAPCSLAGASIHVVQLDNSFPFGCCINGPAIQDPTFVDFFNKHFDWAVFENELKWYWTEPQRGRPNYGDLDRLLDFCDRAGKPVRGHCIFWAVDGAVQQWVKDIAHDRAQLMSAVLGHLRGLLTRYAGRFPQYDVNNEMLHGRFFRDRLGDDVAALMFREAARLDPAAALFVNDFNVQCGGGGDPYATPERYVELVRDLQRRGARVGGIGMEGHVTNPVGEVICDVLDKLAAATGLPVWFTELDVCEPDEELRADDLEVVLREAYAHPAVEGVVLWGFIQGHMWRPDAHLVNSDGTVNRAGQRFIDLRKEWTSEVRGLVDGNGQFKFRGFHGTYVVQVKTAKGKMLKTFTVDKGDAPLVLHMMDLTDH</sequence>
<reference evidence="6 7" key="1">
    <citation type="journal article" date="2019" name="Sci. Rep.">
        <title>A high-quality genome of Eragrostis curvula grass provides insights into Poaceae evolution and supports new strategies to enhance forage quality.</title>
        <authorList>
            <person name="Carballo J."/>
            <person name="Santos B.A.C.M."/>
            <person name="Zappacosta D."/>
            <person name="Garbus I."/>
            <person name="Selva J.P."/>
            <person name="Gallo C.A."/>
            <person name="Diaz A."/>
            <person name="Albertini E."/>
            <person name="Caccamo M."/>
            <person name="Echenique V."/>
        </authorList>
    </citation>
    <scope>NUCLEOTIDE SEQUENCE [LARGE SCALE GENOMIC DNA]</scope>
    <source>
        <strain evidence="7">cv. Victoria</strain>
        <tissue evidence="6">Leaf</tissue>
    </source>
</reference>
<dbReference type="SUPFAM" id="SSF51445">
    <property type="entry name" value="(Trans)glycosidases"/>
    <property type="match status" value="1"/>
</dbReference>
<dbReference type="GO" id="GO:0031176">
    <property type="term" value="F:endo-1,4-beta-xylanase activity"/>
    <property type="evidence" value="ECO:0007669"/>
    <property type="project" value="UniProtKB-ARBA"/>
</dbReference>
<dbReference type="EMBL" id="RWGY01000009">
    <property type="protein sequence ID" value="TVU34501.1"/>
    <property type="molecule type" value="Genomic_DNA"/>
</dbReference>
<gene>
    <name evidence="6" type="ORF">EJB05_16336</name>
</gene>
<keyword evidence="3" id="KW-0119">Carbohydrate metabolism</keyword>
<accession>A0A5J9VGC5</accession>
<name>A0A5J9VGC5_9POAL</name>
<evidence type="ECO:0000256" key="1">
    <source>
        <dbReference type="ARBA" id="ARBA00007495"/>
    </source>
</evidence>
<dbReference type="SMART" id="SM00633">
    <property type="entry name" value="Glyco_10"/>
    <property type="match status" value="1"/>
</dbReference>
<dbReference type="Proteomes" id="UP000324897">
    <property type="component" value="Unassembled WGS sequence"/>
</dbReference>
<dbReference type="PANTHER" id="PTHR31490">
    <property type="entry name" value="GLYCOSYL HYDROLASE"/>
    <property type="match status" value="1"/>
</dbReference>
<evidence type="ECO:0000256" key="3">
    <source>
        <dbReference type="ARBA" id="ARBA00023277"/>
    </source>
</evidence>
<keyword evidence="7" id="KW-1185">Reference proteome</keyword>
<dbReference type="PROSITE" id="PS51760">
    <property type="entry name" value="GH10_2"/>
    <property type="match status" value="1"/>
</dbReference>
<keyword evidence="2" id="KW-0378">Hydrolase</keyword>
<dbReference type="AlphaFoldDB" id="A0A5J9VGC5"/>
<evidence type="ECO:0000256" key="4">
    <source>
        <dbReference type="ARBA" id="ARBA00023326"/>
    </source>
</evidence>
<dbReference type="InterPro" id="IPR017853">
    <property type="entry name" value="GH"/>
</dbReference>
<evidence type="ECO:0000259" key="5">
    <source>
        <dbReference type="PROSITE" id="PS51760"/>
    </source>
</evidence>
<dbReference type="InterPro" id="IPR001000">
    <property type="entry name" value="GH10_dom"/>
</dbReference>
<feature type="domain" description="GH10" evidence="5">
    <location>
        <begin position="87"/>
        <end position="384"/>
    </location>
</feature>
<protein>
    <recommendedName>
        <fullName evidence="5">GH10 domain-containing protein</fullName>
    </recommendedName>
</protein>